<feature type="compositionally biased region" description="Pro residues" evidence="5">
    <location>
        <begin position="210"/>
        <end position="223"/>
    </location>
</feature>
<feature type="transmembrane region" description="Helical" evidence="6">
    <location>
        <begin position="249"/>
        <end position="267"/>
    </location>
</feature>
<comment type="caution">
    <text evidence="9">The sequence shown here is derived from an EMBL/GenBank/DDBJ whole genome shotgun (WGS) entry which is preliminary data.</text>
</comment>
<dbReference type="InterPro" id="IPR005506">
    <property type="entry name" value="DUF312_ALF"/>
</dbReference>
<feature type="region of interest" description="Disordered" evidence="5">
    <location>
        <begin position="210"/>
        <end position="230"/>
    </location>
</feature>
<keyword evidence="6" id="KW-0472">Membrane</keyword>
<feature type="signal peptide" evidence="7">
    <location>
        <begin position="1"/>
        <end position="24"/>
    </location>
</feature>
<organism evidence="9 10">
    <name type="scientific">Cellulomonas avistercoris</name>
    <dbReference type="NCBI Taxonomy" id="2762242"/>
    <lineage>
        <taxon>Bacteria</taxon>
        <taxon>Bacillati</taxon>
        <taxon>Actinomycetota</taxon>
        <taxon>Actinomycetes</taxon>
        <taxon>Micrococcales</taxon>
        <taxon>Cellulomonadaceae</taxon>
        <taxon>Cellulomonas</taxon>
    </lineage>
</organism>
<reference evidence="9 10" key="1">
    <citation type="submission" date="2020-08" db="EMBL/GenBank/DDBJ databases">
        <title>A Genomic Blueprint of the Chicken Gut Microbiome.</title>
        <authorList>
            <person name="Gilroy R."/>
            <person name="Ravi A."/>
            <person name="Getino M."/>
            <person name="Pursley I."/>
            <person name="Horton D.L."/>
            <person name="Alikhan N.-F."/>
            <person name="Baker D."/>
            <person name="Gharbi K."/>
            <person name="Hall N."/>
            <person name="Watson M."/>
            <person name="Adriaenssens E.M."/>
            <person name="Foster-Nyarko E."/>
            <person name="Jarju S."/>
            <person name="Secka A."/>
            <person name="Antonio M."/>
            <person name="Oren A."/>
            <person name="Chaudhuri R."/>
            <person name="La Ragione R.M."/>
            <person name="Hildebrand F."/>
            <person name="Pallen M.J."/>
        </authorList>
    </citation>
    <scope>NUCLEOTIDE SEQUENCE [LARGE SCALE GENOMIC DNA]</scope>
    <source>
        <strain evidence="9 10">Sa3CUA2</strain>
    </source>
</reference>
<keyword evidence="2" id="KW-0964">Secreted</keyword>
<evidence type="ECO:0000259" key="8">
    <source>
        <dbReference type="PROSITE" id="PS50847"/>
    </source>
</evidence>
<evidence type="ECO:0000256" key="5">
    <source>
        <dbReference type="SAM" id="MobiDB-lite"/>
    </source>
</evidence>
<protein>
    <submittedName>
        <fullName evidence="9">LPXTG cell wall anchor domain-containing protein</fullName>
    </submittedName>
</protein>
<dbReference type="EMBL" id="JACSQV010000008">
    <property type="protein sequence ID" value="MBD7918814.1"/>
    <property type="molecule type" value="Genomic_DNA"/>
</dbReference>
<dbReference type="InterPro" id="IPR019931">
    <property type="entry name" value="LPXTG_anchor"/>
</dbReference>
<evidence type="ECO:0000256" key="2">
    <source>
        <dbReference type="ARBA" id="ARBA00022525"/>
    </source>
</evidence>
<keyword evidence="6" id="KW-0812">Transmembrane</keyword>
<evidence type="ECO:0000256" key="3">
    <source>
        <dbReference type="ARBA" id="ARBA00022729"/>
    </source>
</evidence>
<keyword evidence="6" id="KW-1133">Transmembrane helix</keyword>
<keyword evidence="10" id="KW-1185">Reference proteome</keyword>
<keyword evidence="1" id="KW-0134">Cell wall</keyword>
<dbReference type="NCBIfam" id="TIGR01167">
    <property type="entry name" value="LPXTG_anchor"/>
    <property type="match status" value="1"/>
</dbReference>
<evidence type="ECO:0000313" key="10">
    <source>
        <dbReference type="Proteomes" id="UP000604241"/>
    </source>
</evidence>
<feature type="chain" id="PRO_5046383671" evidence="7">
    <location>
        <begin position="25"/>
        <end position="274"/>
    </location>
</feature>
<keyword evidence="3 7" id="KW-0732">Signal</keyword>
<evidence type="ECO:0000256" key="6">
    <source>
        <dbReference type="SAM" id="Phobius"/>
    </source>
</evidence>
<name>A0ABR8QEF2_9CELL</name>
<feature type="domain" description="Gram-positive cocci surface proteins LPxTG" evidence="8">
    <location>
        <begin position="239"/>
        <end position="274"/>
    </location>
</feature>
<dbReference type="Pfam" id="PF03752">
    <property type="entry name" value="ALF"/>
    <property type="match status" value="2"/>
</dbReference>
<keyword evidence="4" id="KW-0572">Peptidoglycan-anchor</keyword>
<evidence type="ECO:0000256" key="4">
    <source>
        <dbReference type="ARBA" id="ARBA00023088"/>
    </source>
</evidence>
<proteinExistence type="predicted"/>
<dbReference type="RefSeq" id="WP_191783331.1">
    <property type="nucleotide sequence ID" value="NZ_JACSQV010000008.1"/>
</dbReference>
<dbReference type="PROSITE" id="PS50847">
    <property type="entry name" value="GRAM_POS_ANCHORING"/>
    <property type="match status" value="1"/>
</dbReference>
<gene>
    <name evidence="9" type="ORF">H9657_11075</name>
</gene>
<sequence length="274" mass="27965">MRSFGVAVLLVAVGLGLGAVPAAADAVADHRAFVLAGFSGTTDEDYRAWTEQVQATAPTGSSTYQAATAALAGTDEDIRAYVDGGYLAAFHLDERYRLLQVVAWAETPFIDRAVQAAAESSDPAVWSEFLTNGLPRAQYADDRLSAARILDVITPESSPVLWEATQVALAGSAAELREFIASGQFVARDLDAQAAQPPVVPAVPAVPAAPAPAAPAPAAPAPAAPAVTAPRGTQRPVVLAATGVAEGPIAALAAAALLAGAGLVLVARRRRRTA</sequence>
<accession>A0ABR8QEF2</accession>
<evidence type="ECO:0000256" key="7">
    <source>
        <dbReference type="SAM" id="SignalP"/>
    </source>
</evidence>
<evidence type="ECO:0000313" key="9">
    <source>
        <dbReference type="EMBL" id="MBD7918814.1"/>
    </source>
</evidence>
<dbReference type="Proteomes" id="UP000604241">
    <property type="component" value="Unassembled WGS sequence"/>
</dbReference>
<evidence type="ECO:0000256" key="1">
    <source>
        <dbReference type="ARBA" id="ARBA00022512"/>
    </source>
</evidence>